<dbReference type="PRINTS" id="PR00800">
    <property type="entry name" value="YHDCRBOXLASE"/>
</dbReference>
<evidence type="ECO:0000313" key="8">
    <source>
        <dbReference type="EMBL" id="MBB5999980.1"/>
    </source>
</evidence>
<evidence type="ECO:0000313" key="9">
    <source>
        <dbReference type="Proteomes" id="UP000578077"/>
    </source>
</evidence>
<comment type="cofactor">
    <cofactor evidence="1 6 7">
        <name>pyridoxal 5'-phosphate</name>
        <dbReference type="ChEBI" id="CHEBI:597326"/>
    </cofactor>
</comment>
<evidence type="ECO:0000256" key="2">
    <source>
        <dbReference type="ARBA" id="ARBA00009533"/>
    </source>
</evidence>
<evidence type="ECO:0000256" key="3">
    <source>
        <dbReference type="ARBA" id="ARBA00022793"/>
    </source>
</evidence>
<evidence type="ECO:0000256" key="1">
    <source>
        <dbReference type="ARBA" id="ARBA00001933"/>
    </source>
</evidence>
<comment type="similarity">
    <text evidence="2 7">Belongs to the group II decarboxylase family.</text>
</comment>
<evidence type="ECO:0000256" key="5">
    <source>
        <dbReference type="ARBA" id="ARBA00023239"/>
    </source>
</evidence>
<comment type="caution">
    <text evidence="8">The sequence shown here is derived from an EMBL/GenBank/DDBJ whole genome shotgun (WGS) entry which is preliminary data.</text>
</comment>
<dbReference type="EMBL" id="JACHLY010000001">
    <property type="protein sequence ID" value="MBB5999980.1"/>
    <property type="molecule type" value="Genomic_DNA"/>
</dbReference>
<keyword evidence="4 6" id="KW-0663">Pyridoxal phosphate</keyword>
<feature type="modified residue" description="N6-(pyridoxal phosphate)lysine" evidence="6">
    <location>
        <position position="327"/>
    </location>
</feature>
<proteinExistence type="inferred from homology"/>
<dbReference type="AlphaFoldDB" id="A0A841EHY2"/>
<dbReference type="Pfam" id="PF00282">
    <property type="entry name" value="Pyridoxal_deC"/>
    <property type="match status" value="1"/>
</dbReference>
<organism evidence="8 9">
    <name type="scientific">Streptomonospora salina</name>
    <dbReference type="NCBI Taxonomy" id="104205"/>
    <lineage>
        <taxon>Bacteria</taxon>
        <taxon>Bacillati</taxon>
        <taxon>Actinomycetota</taxon>
        <taxon>Actinomycetes</taxon>
        <taxon>Streptosporangiales</taxon>
        <taxon>Nocardiopsidaceae</taxon>
        <taxon>Streptomonospora</taxon>
    </lineage>
</organism>
<protein>
    <submittedName>
        <fullName evidence="8">L-2,4-diaminobutyrate decarboxylase</fullName>
        <ecNumber evidence="8">4.1.1.86</ecNumber>
    </submittedName>
</protein>
<dbReference type="GO" id="GO:0005737">
    <property type="term" value="C:cytoplasm"/>
    <property type="evidence" value="ECO:0007669"/>
    <property type="project" value="TreeGrafter"/>
</dbReference>
<keyword evidence="5 7" id="KW-0456">Lyase</keyword>
<dbReference type="GO" id="GO:0006520">
    <property type="term" value="P:amino acid metabolic process"/>
    <property type="evidence" value="ECO:0007669"/>
    <property type="project" value="InterPro"/>
</dbReference>
<dbReference type="InterPro" id="IPR015421">
    <property type="entry name" value="PyrdxlP-dep_Trfase_major"/>
</dbReference>
<evidence type="ECO:0000256" key="7">
    <source>
        <dbReference type="RuleBase" id="RU000382"/>
    </source>
</evidence>
<dbReference type="Gene3D" id="3.40.640.10">
    <property type="entry name" value="Type I PLP-dependent aspartate aminotransferase-like (Major domain)"/>
    <property type="match status" value="1"/>
</dbReference>
<keyword evidence="9" id="KW-1185">Reference proteome</keyword>
<name>A0A841EHY2_9ACTN</name>
<dbReference type="GO" id="GO:0033983">
    <property type="term" value="F:diaminobutyrate decarboxylase activity"/>
    <property type="evidence" value="ECO:0007669"/>
    <property type="project" value="UniProtKB-EC"/>
</dbReference>
<dbReference type="InterPro" id="IPR015422">
    <property type="entry name" value="PyrdxlP-dep_Trfase_small"/>
</dbReference>
<dbReference type="InterPro" id="IPR002129">
    <property type="entry name" value="PyrdxlP-dep_de-COase"/>
</dbReference>
<evidence type="ECO:0000256" key="6">
    <source>
        <dbReference type="PIRSR" id="PIRSR602129-50"/>
    </source>
</evidence>
<dbReference type="GO" id="GO:0019752">
    <property type="term" value="P:carboxylic acid metabolic process"/>
    <property type="evidence" value="ECO:0007669"/>
    <property type="project" value="InterPro"/>
</dbReference>
<gene>
    <name evidence="8" type="ORF">HNR25_003731</name>
</gene>
<accession>A0A841EHY2</accession>
<dbReference type="InterPro" id="IPR015424">
    <property type="entry name" value="PyrdxlP-dep_Trfase"/>
</dbReference>
<dbReference type="Proteomes" id="UP000578077">
    <property type="component" value="Unassembled WGS sequence"/>
</dbReference>
<evidence type="ECO:0000256" key="4">
    <source>
        <dbReference type="ARBA" id="ARBA00022898"/>
    </source>
</evidence>
<dbReference type="GO" id="GO:0030170">
    <property type="term" value="F:pyridoxal phosphate binding"/>
    <property type="evidence" value="ECO:0007669"/>
    <property type="project" value="InterPro"/>
</dbReference>
<dbReference type="PANTHER" id="PTHR45677">
    <property type="entry name" value="GLUTAMATE DECARBOXYLASE-RELATED"/>
    <property type="match status" value="1"/>
</dbReference>
<sequence length="513" mass="54925">MSATGAAASGSARARGRCAPHEGSEYLVSAETAEQLRQVMVHGVNRLSEWLSRTSRPGTGTAPGELRPLVEGVDLDTPLGSTAAALAELDHLYLADAVRYDDPRYAANLSCPVVIPAVLAETVLSALNTSVDNWDDSVGATLVEQRLIRWTAELIGFGAGADGVFTSGGTQSNLHALLLAREIAADSARNCDPGIRTVHVLPRLRVLTSEHSHFSVARAAELMGLGSEAVVAVPTDNQRRMCPRALSRAFEDYHTADTTVMAVVATAGTTDYGSIDPITEIAAQCRERGVWLHVDAAYGGGLLVSPRRRNLLAGIEMADTVTVDFHKTYFQPVSSSALVVRDGAVLGRLTHHAVFLNPADDPNPNLADKSLQTTRRFDALKLWLTLRVLGPRMIGAMVDAVIDLADEVWGLLDADPRFRVLVRPSLSTLVFRYEPTKHGPPEVMDAANRHARHALRVSNAGVVAATSVAERTYLKFTLLNPRATVGDFAGLIEDLAGHAHAYTLGTADSADND</sequence>
<reference evidence="8 9" key="1">
    <citation type="submission" date="2020-08" db="EMBL/GenBank/DDBJ databases">
        <title>Sequencing the genomes of 1000 actinobacteria strains.</title>
        <authorList>
            <person name="Klenk H.-P."/>
        </authorList>
    </citation>
    <scope>NUCLEOTIDE SEQUENCE [LARGE SCALE GENOMIC DNA]</scope>
    <source>
        <strain evidence="8 9">DSM 44593</strain>
    </source>
</reference>
<dbReference type="PANTHER" id="PTHR45677:SF8">
    <property type="entry name" value="CYSTEINE SULFINIC ACID DECARBOXYLASE"/>
    <property type="match status" value="1"/>
</dbReference>
<dbReference type="SUPFAM" id="SSF53383">
    <property type="entry name" value="PLP-dependent transferases"/>
    <property type="match status" value="1"/>
</dbReference>
<dbReference type="Gene3D" id="3.90.1150.10">
    <property type="entry name" value="Aspartate Aminotransferase, domain 1"/>
    <property type="match status" value="1"/>
</dbReference>
<dbReference type="InterPro" id="IPR010977">
    <property type="entry name" value="Aromatic_deC"/>
</dbReference>
<keyword evidence="3" id="KW-0210">Decarboxylase</keyword>
<dbReference type="GO" id="GO:0004058">
    <property type="term" value="F:aromatic-L-amino-acid decarboxylase activity"/>
    <property type="evidence" value="ECO:0007669"/>
    <property type="project" value="UniProtKB-ARBA"/>
</dbReference>
<dbReference type="RefSeq" id="WP_184637145.1">
    <property type="nucleotide sequence ID" value="NZ_BAABKT010000011.1"/>
</dbReference>
<dbReference type="EC" id="4.1.1.86" evidence="8"/>